<proteinExistence type="predicted"/>
<feature type="compositionally biased region" description="Basic and acidic residues" evidence="1">
    <location>
        <begin position="20"/>
        <end position="35"/>
    </location>
</feature>
<dbReference type="Proteomes" id="UP001066276">
    <property type="component" value="Chromosome 2_1"/>
</dbReference>
<sequence>MEVPRPPVYYSPKHSVVSRCEGRAGRRRSRGESKGKKQTSSKQQVRRYPRGVELRGGFSGCKWRGLTGLLGDVVLSRRSQPLGFTQAALTPQRDPRRGESKGKPAATSKSDGIPGERSSKVLHKRLSRRSGTRKVEENPKANQQQTAISLVRCNLLFLSKNNPEASCFPLNDGDFSCDDLYSELGVED</sequence>
<dbReference type="AlphaFoldDB" id="A0AAV7VMX1"/>
<reference evidence="2" key="1">
    <citation type="journal article" date="2022" name="bioRxiv">
        <title>Sequencing and chromosome-scale assembly of the giantPleurodeles waltlgenome.</title>
        <authorList>
            <person name="Brown T."/>
            <person name="Elewa A."/>
            <person name="Iarovenko S."/>
            <person name="Subramanian E."/>
            <person name="Araus A.J."/>
            <person name="Petzold A."/>
            <person name="Susuki M."/>
            <person name="Suzuki K.-i.T."/>
            <person name="Hayashi T."/>
            <person name="Toyoda A."/>
            <person name="Oliveira C."/>
            <person name="Osipova E."/>
            <person name="Leigh N.D."/>
            <person name="Simon A."/>
            <person name="Yun M.H."/>
        </authorList>
    </citation>
    <scope>NUCLEOTIDE SEQUENCE</scope>
    <source>
        <strain evidence="2">20211129_DDA</strain>
        <tissue evidence="2">Liver</tissue>
    </source>
</reference>
<keyword evidence="3" id="KW-1185">Reference proteome</keyword>
<comment type="caution">
    <text evidence="2">The sequence shown here is derived from an EMBL/GenBank/DDBJ whole genome shotgun (WGS) entry which is preliminary data.</text>
</comment>
<feature type="region of interest" description="Disordered" evidence="1">
    <location>
        <begin position="1"/>
        <end position="58"/>
    </location>
</feature>
<dbReference type="EMBL" id="JANPWB010000003">
    <property type="protein sequence ID" value="KAJ1201731.1"/>
    <property type="molecule type" value="Genomic_DNA"/>
</dbReference>
<evidence type="ECO:0000256" key="1">
    <source>
        <dbReference type="SAM" id="MobiDB-lite"/>
    </source>
</evidence>
<feature type="region of interest" description="Disordered" evidence="1">
    <location>
        <begin position="83"/>
        <end position="143"/>
    </location>
</feature>
<feature type="compositionally biased region" description="Basic residues" evidence="1">
    <location>
        <begin position="120"/>
        <end position="132"/>
    </location>
</feature>
<feature type="compositionally biased region" description="Basic and acidic residues" evidence="1">
    <location>
        <begin position="93"/>
        <end position="102"/>
    </location>
</feature>
<organism evidence="2 3">
    <name type="scientific">Pleurodeles waltl</name>
    <name type="common">Iberian ribbed newt</name>
    <dbReference type="NCBI Taxonomy" id="8319"/>
    <lineage>
        <taxon>Eukaryota</taxon>
        <taxon>Metazoa</taxon>
        <taxon>Chordata</taxon>
        <taxon>Craniata</taxon>
        <taxon>Vertebrata</taxon>
        <taxon>Euteleostomi</taxon>
        <taxon>Amphibia</taxon>
        <taxon>Batrachia</taxon>
        <taxon>Caudata</taxon>
        <taxon>Salamandroidea</taxon>
        <taxon>Salamandridae</taxon>
        <taxon>Pleurodelinae</taxon>
        <taxon>Pleurodeles</taxon>
    </lineage>
</organism>
<evidence type="ECO:0000313" key="3">
    <source>
        <dbReference type="Proteomes" id="UP001066276"/>
    </source>
</evidence>
<evidence type="ECO:0000313" key="2">
    <source>
        <dbReference type="EMBL" id="KAJ1201731.1"/>
    </source>
</evidence>
<name>A0AAV7VMX1_PLEWA</name>
<accession>A0AAV7VMX1</accession>
<gene>
    <name evidence="2" type="ORF">NDU88_005537</name>
</gene>
<protein>
    <submittedName>
        <fullName evidence="2">Uncharacterized protein</fullName>
    </submittedName>
</protein>
<feature type="compositionally biased region" description="Basic residues" evidence="1">
    <location>
        <begin position="36"/>
        <end position="49"/>
    </location>
</feature>